<evidence type="ECO:0000313" key="1">
    <source>
        <dbReference type="EMBL" id="KRN75504.1"/>
    </source>
</evidence>
<keyword evidence="2" id="KW-1185">Reference proteome</keyword>
<accession>A0A0R2JDR2</accession>
<gene>
    <name evidence="1" type="ORF">IV73_GL000674</name>
</gene>
<evidence type="ECO:0008006" key="3">
    <source>
        <dbReference type="Google" id="ProtNLM"/>
    </source>
</evidence>
<dbReference type="InterPro" id="IPR023214">
    <property type="entry name" value="HAD_sf"/>
</dbReference>
<dbReference type="SFLD" id="SFLDS00003">
    <property type="entry name" value="Haloacid_Dehalogenase"/>
    <property type="match status" value="1"/>
</dbReference>
<dbReference type="GO" id="GO:0005829">
    <property type="term" value="C:cytosol"/>
    <property type="evidence" value="ECO:0007669"/>
    <property type="project" value="TreeGrafter"/>
</dbReference>
<dbReference type="PANTHER" id="PTHR10000:SF23">
    <property type="entry name" value="5-AMINO-6-(5-PHOSPHO-D-RIBITYLAMINO)URACIL PHOSPHATASE YITU"/>
    <property type="match status" value="1"/>
</dbReference>
<comment type="caution">
    <text evidence="1">The sequence shown here is derived from an EMBL/GenBank/DDBJ whole genome shotgun (WGS) entry which is preliminary data.</text>
</comment>
<dbReference type="SUPFAM" id="SSF56784">
    <property type="entry name" value="HAD-like"/>
    <property type="match status" value="1"/>
</dbReference>
<dbReference type="SFLD" id="SFLDG01140">
    <property type="entry name" value="C2.B:_Phosphomannomutase_and_P"/>
    <property type="match status" value="1"/>
</dbReference>
<dbReference type="PANTHER" id="PTHR10000">
    <property type="entry name" value="PHOSPHOSERINE PHOSPHATASE"/>
    <property type="match status" value="1"/>
</dbReference>
<organism evidence="1 2">
    <name type="scientific">Weissella kandleri</name>
    <dbReference type="NCBI Taxonomy" id="1616"/>
    <lineage>
        <taxon>Bacteria</taxon>
        <taxon>Bacillati</taxon>
        <taxon>Bacillota</taxon>
        <taxon>Bacilli</taxon>
        <taxon>Lactobacillales</taxon>
        <taxon>Lactobacillaceae</taxon>
        <taxon>Weissella</taxon>
    </lineage>
</organism>
<dbReference type="EMBL" id="JQBP01000002">
    <property type="protein sequence ID" value="KRN75504.1"/>
    <property type="molecule type" value="Genomic_DNA"/>
</dbReference>
<dbReference type="NCBIfam" id="TIGR00099">
    <property type="entry name" value="Cof-subfamily"/>
    <property type="match status" value="1"/>
</dbReference>
<protein>
    <recommendedName>
        <fullName evidence="3">HAD superfamily hydrolase</fullName>
    </recommendedName>
</protein>
<reference evidence="1 2" key="1">
    <citation type="journal article" date="2015" name="Genome Announc.">
        <title>Expanding the biotechnology potential of lactobacilli through comparative genomics of 213 strains and associated genera.</title>
        <authorList>
            <person name="Sun Z."/>
            <person name="Harris H.M."/>
            <person name="McCann A."/>
            <person name="Guo C."/>
            <person name="Argimon S."/>
            <person name="Zhang W."/>
            <person name="Yang X."/>
            <person name="Jeffery I.B."/>
            <person name="Cooney J.C."/>
            <person name="Kagawa T.F."/>
            <person name="Liu W."/>
            <person name="Song Y."/>
            <person name="Salvetti E."/>
            <person name="Wrobel A."/>
            <person name="Rasinkangas P."/>
            <person name="Parkhill J."/>
            <person name="Rea M.C."/>
            <person name="O'Sullivan O."/>
            <person name="Ritari J."/>
            <person name="Douillard F.P."/>
            <person name="Paul Ross R."/>
            <person name="Yang R."/>
            <person name="Briner A.E."/>
            <person name="Felis G.E."/>
            <person name="de Vos W.M."/>
            <person name="Barrangou R."/>
            <person name="Klaenhammer T.R."/>
            <person name="Caufield P.W."/>
            <person name="Cui Y."/>
            <person name="Zhang H."/>
            <person name="O'Toole P.W."/>
        </authorList>
    </citation>
    <scope>NUCLEOTIDE SEQUENCE [LARGE SCALE GENOMIC DNA]</scope>
    <source>
        <strain evidence="1 2">DSM 20593</strain>
    </source>
</reference>
<dbReference type="AlphaFoldDB" id="A0A0R2JDR2"/>
<dbReference type="InterPro" id="IPR006379">
    <property type="entry name" value="HAD-SF_hydro_IIB"/>
</dbReference>
<dbReference type="NCBIfam" id="TIGR01484">
    <property type="entry name" value="HAD-SF-IIB"/>
    <property type="match status" value="1"/>
</dbReference>
<dbReference type="InterPro" id="IPR036412">
    <property type="entry name" value="HAD-like_sf"/>
</dbReference>
<dbReference type="STRING" id="1616.IV73_GL000674"/>
<dbReference type="GO" id="GO:0016791">
    <property type="term" value="F:phosphatase activity"/>
    <property type="evidence" value="ECO:0007669"/>
    <property type="project" value="UniProtKB-ARBA"/>
</dbReference>
<dbReference type="InterPro" id="IPR000150">
    <property type="entry name" value="Cof"/>
</dbReference>
<dbReference type="OrthoDB" id="9781413at2"/>
<proteinExistence type="predicted"/>
<dbReference type="PATRIC" id="fig|1616.3.peg.692"/>
<evidence type="ECO:0000313" key="2">
    <source>
        <dbReference type="Proteomes" id="UP000051655"/>
    </source>
</evidence>
<name>A0A0R2JDR2_9LACO</name>
<dbReference type="Pfam" id="PF08282">
    <property type="entry name" value="Hydrolase_3"/>
    <property type="match status" value="1"/>
</dbReference>
<sequence length="281" mass="31038">MGRKLIGIDLDHTTLNEAGQVSPVTQKTLQAAQAAGHIVAIITGRPPRLTQDIYDQIGLKTPMINFNGGLGYNPNQSWADAYSYQVKREIVFDLVEQAPNLAVNTIVAEQAQQVFGQRFLGHEQGPTNLKFFPQDQEQRAALTPQNVQGDVNAILLHVTQNAIPQTQKWLKARYGKDQVTVKTWGADDPVIEVAPAGVAKDTGLQVLQRSFAIKSDDVYAFGDEMNDLEMLSYAKHGVLMVNGNMSLKTVANEMTDYTNDEDGLARYLQKVLKLDIQGDKK</sequence>
<dbReference type="Gene3D" id="3.30.1240.10">
    <property type="match status" value="1"/>
</dbReference>
<dbReference type="RefSeq" id="WP_057754737.1">
    <property type="nucleotide sequence ID" value="NZ_JQBP01000002.1"/>
</dbReference>
<dbReference type="Gene3D" id="3.40.50.1000">
    <property type="entry name" value="HAD superfamily/HAD-like"/>
    <property type="match status" value="1"/>
</dbReference>
<dbReference type="GO" id="GO:0000287">
    <property type="term" value="F:magnesium ion binding"/>
    <property type="evidence" value="ECO:0007669"/>
    <property type="project" value="TreeGrafter"/>
</dbReference>
<dbReference type="Proteomes" id="UP000051655">
    <property type="component" value="Unassembled WGS sequence"/>
</dbReference>